<evidence type="ECO:0000313" key="5">
    <source>
        <dbReference type="Proteomes" id="UP000256478"/>
    </source>
</evidence>
<dbReference type="Proteomes" id="UP000256478">
    <property type="component" value="Unassembled WGS sequence"/>
</dbReference>
<dbReference type="NCBIfam" id="NF006421">
    <property type="entry name" value="PRK08673.1"/>
    <property type="match status" value="1"/>
</dbReference>
<dbReference type="InterPro" id="IPR013785">
    <property type="entry name" value="Aldolase_TIM"/>
</dbReference>
<reference evidence="4 5" key="1">
    <citation type="submission" date="2018-08" db="EMBL/GenBank/DDBJ databases">
        <title>Thalassotalea euphylliae genome.</title>
        <authorList>
            <person name="Summers S."/>
            <person name="Rice S.A."/>
            <person name="Freckelton M.L."/>
            <person name="Nedved B.T."/>
            <person name="Hadfield M.G."/>
        </authorList>
    </citation>
    <scope>NUCLEOTIDE SEQUENCE [LARGE SCALE GENOMIC DNA]</scope>
    <source>
        <strain evidence="4 5">H1</strain>
    </source>
</reference>
<evidence type="ECO:0000259" key="2">
    <source>
        <dbReference type="Pfam" id="PF00793"/>
    </source>
</evidence>
<gene>
    <name evidence="4" type="primary">aroF</name>
    <name evidence="4" type="ORF">DXX93_13450</name>
</gene>
<feature type="domain" description="DAHP synthase ferredoxin-like" evidence="3">
    <location>
        <begin position="1"/>
        <end position="66"/>
    </location>
</feature>
<feature type="domain" description="DAHP synthetase I/KDSA" evidence="2">
    <location>
        <begin position="83"/>
        <end position="324"/>
    </location>
</feature>
<dbReference type="GO" id="GO:0003849">
    <property type="term" value="F:3-deoxy-7-phosphoheptulonate synthase activity"/>
    <property type="evidence" value="ECO:0007669"/>
    <property type="project" value="UniProtKB-EC"/>
</dbReference>
<organism evidence="4 5">
    <name type="scientific">Thalassotalea euphylliae</name>
    <dbReference type="NCBI Taxonomy" id="1655234"/>
    <lineage>
        <taxon>Bacteria</taxon>
        <taxon>Pseudomonadati</taxon>
        <taxon>Pseudomonadota</taxon>
        <taxon>Gammaproteobacteria</taxon>
        <taxon>Alteromonadales</taxon>
        <taxon>Colwelliaceae</taxon>
        <taxon>Thalassotalea</taxon>
    </lineage>
</organism>
<dbReference type="GO" id="GO:0009073">
    <property type="term" value="P:aromatic amino acid family biosynthetic process"/>
    <property type="evidence" value="ECO:0007669"/>
    <property type="project" value="InterPro"/>
</dbReference>
<evidence type="ECO:0000259" key="3">
    <source>
        <dbReference type="Pfam" id="PF18152"/>
    </source>
</evidence>
<dbReference type="OrthoDB" id="9802281at2"/>
<dbReference type="Gene3D" id="3.30.70.1140">
    <property type="entry name" value="Phospho-2-dehydro-3-deoxyheptonate aldolase, domain 1"/>
    <property type="match status" value="1"/>
</dbReference>
<proteinExistence type="predicted"/>
<dbReference type="InterPro" id="IPR052899">
    <property type="entry name" value="Class-I_DAHP_synthase"/>
</dbReference>
<dbReference type="NCBIfam" id="TIGR01361">
    <property type="entry name" value="DAHP_synth_Bsub"/>
    <property type="match status" value="1"/>
</dbReference>
<dbReference type="SUPFAM" id="SSF51569">
    <property type="entry name" value="Aldolase"/>
    <property type="match status" value="1"/>
</dbReference>
<accession>A0A3E0TU75</accession>
<dbReference type="RefSeq" id="WP_116008544.1">
    <property type="nucleotide sequence ID" value="NZ_QUOU01000001.1"/>
</dbReference>
<dbReference type="Pfam" id="PF00793">
    <property type="entry name" value="DAHP_synth_1"/>
    <property type="match status" value="1"/>
</dbReference>
<dbReference type="PANTHER" id="PTHR43018">
    <property type="entry name" value="PHOSPHO-2-DEHYDRO-3-DEOXYHEPTONATE ALDOLASE"/>
    <property type="match status" value="1"/>
</dbReference>
<name>A0A3E0TU75_9GAMM</name>
<dbReference type="EC" id="2.5.1.54" evidence="4"/>
<dbReference type="EMBL" id="QUOU01000001">
    <property type="protein sequence ID" value="REL27465.1"/>
    <property type="molecule type" value="Genomic_DNA"/>
</dbReference>
<keyword evidence="1 4" id="KW-0808">Transferase</keyword>
<evidence type="ECO:0000256" key="1">
    <source>
        <dbReference type="ARBA" id="ARBA00022679"/>
    </source>
</evidence>
<dbReference type="AlphaFoldDB" id="A0A3E0TU75"/>
<dbReference type="GO" id="GO:0016832">
    <property type="term" value="F:aldehyde-lyase activity"/>
    <property type="evidence" value="ECO:0007669"/>
    <property type="project" value="InterPro"/>
</dbReference>
<evidence type="ECO:0000313" key="4">
    <source>
        <dbReference type="EMBL" id="REL27465.1"/>
    </source>
</evidence>
<comment type="caution">
    <text evidence="4">The sequence shown here is derived from an EMBL/GenBank/DDBJ whole genome shotgun (WGS) entry which is preliminary data.</text>
</comment>
<sequence length="339" mass="36144">MIIVLKPQATQADANEILDKIASLGLKPLYMPGIERTVLGALGDERILNQLHLDAYPMVDEVKPVLSPYKLVSRELQAHDSIVSIDGVKIGGGNFTVIAGPCSVESEQQLFSVAEMIKGHGVPLLRGGAFKPRTSPYSFQGLGEEGLKLLKAAKQAYGLPTVSEIIDPSDAKLMADYIDCFQIGARHMQNFRLLEAVGAEQKPVLLKRGMSATVEELLLAAEYIINAGNPNVILCERGIRTFETATRNTLDLNAVALLKEKTHLPVLVDPSHGTGVKSLINPLSRAAAAVGADGIIVEAHLNPKAALSDGPQALTADDFAKLMADIKPFVQAAGKSLSA</sequence>
<dbReference type="PANTHER" id="PTHR43018:SF2">
    <property type="entry name" value="PHOSPHO-2-DEHYDRO-3-DEOXYHEPTONATE ALDOLASE"/>
    <property type="match status" value="1"/>
</dbReference>
<dbReference type="InterPro" id="IPR006268">
    <property type="entry name" value="DAHP_syn_2"/>
</dbReference>
<dbReference type="InterPro" id="IPR041071">
    <property type="entry name" value="DAHP_snth_FXD"/>
</dbReference>
<dbReference type="Pfam" id="PF18152">
    <property type="entry name" value="DAHP_snth_FXD"/>
    <property type="match status" value="1"/>
</dbReference>
<dbReference type="Gene3D" id="3.20.20.70">
    <property type="entry name" value="Aldolase class I"/>
    <property type="match status" value="1"/>
</dbReference>
<dbReference type="InterPro" id="IPR006218">
    <property type="entry name" value="DAHP1/KDSA"/>
</dbReference>
<protein>
    <submittedName>
        <fullName evidence="4">3-deoxy-7-phosphoheptulonate synthase</fullName>
        <ecNumber evidence="4">2.5.1.54</ecNumber>
    </submittedName>
</protein>
<dbReference type="NCBIfam" id="NF009239">
    <property type="entry name" value="PRK12595.1"/>
    <property type="match status" value="1"/>
</dbReference>